<dbReference type="EMBL" id="KE504153">
    <property type="protein sequence ID" value="EPS99853.1"/>
    <property type="molecule type" value="Genomic_DNA"/>
</dbReference>
<feature type="non-terminal residue" evidence="1">
    <location>
        <position position="1"/>
    </location>
</feature>
<sequence>HLSVVDVVVSFSIRHGLGPICDWVPQSVWKLLRYDSTHCVPQRINFYSCRTVWFPCHYFSLLRSPVPGNIFLGQVVQWARGLSEVVDEAAIEVGEPKESPHLAKILRCRPLGDCFDFYVIHLDLPFTDHKA</sequence>
<dbReference type="InParanoid" id="S8E960"/>
<evidence type="ECO:0000313" key="2">
    <source>
        <dbReference type="Proteomes" id="UP000015241"/>
    </source>
</evidence>
<dbReference type="Proteomes" id="UP000015241">
    <property type="component" value="Unassembled WGS sequence"/>
</dbReference>
<keyword evidence="2" id="KW-1185">Reference proteome</keyword>
<proteinExistence type="predicted"/>
<protein>
    <submittedName>
        <fullName evidence="1">Uncharacterized protein</fullName>
    </submittedName>
</protein>
<evidence type="ECO:0000313" key="1">
    <source>
        <dbReference type="EMBL" id="EPS99853.1"/>
    </source>
</evidence>
<accession>S8E960</accession>
<reference evidence="1 2" key="1">
    <citation type="journal article" date="2012" name="Science">
        <title>The Paleozoic origin of enzymatic lignin decomposition reconstructed from 31 fungal genomes.</title>
        <authorList>
            <person name="Floudas D."/>
            <person name="Binder M."/>
            <person name="Riley R."/>
            <person name="Barry K."/>
            <person name="Blanchette R.A."/>
            <person name="Henrissat B."/>
            <person name="Martinez A.T."/>
            <person name="Otillar R."/>
            <person name="Spatafora J.W."/>
            <person name="Yadav J.S."/>
            <person name="Aerts A."/>
            <person name="Benoit I."/>
            <person name="Boyd A."/>
            <person name="Carlson A."/>
            <person name="Copeland A."/>
            <person name="Coutinho P.M."/>
            <person name="de Vries R.P."/>
            <person name="Ferreira P."/>
            <person name="Findley K."/>
            <person name="Foster B."/>
            <person name="Gaskell J."/>
            <person name="Glotzer D."/>
            <person name="Gorecki P."/>
            <person name="Heitman J."/>
            <person name="Hesse C."/>
            <person name="Hori C."/>
            <person name="Igarashi K."/>
            <person name="Jurgens J.A."/>
            <person name="Kallen N."/>
            <person name="Kersten P."/>
            <person name="Kohler A."/>
            <person name="Kuees U."/>
            <person name="Kumar T.K.A."/>
            <person name="Kuo A."/>
            <person name="LaButti K."/>
            <person name="Larrondo L.F."/>
            <person name="Lindquist E."/>
            <person name="Ling A."/>
            <person name="Lombard V."/>
            <person name="Lucas S."/>
            <person name="Lundell T."/>
            <person name="Martin R."/>
            <person name="McLaughlin D.J."/>
            <person name="Morgenstern I."/>
            <person name="Morin E."/>
            <person name="Murat C."/>
            <person name="Nagy L.G."/>
            <person name="Nolan M."/>
            <person name="Ohm R.A."/>
            <person name="Patyshakuliyeva A."/>
            <person name="Rokas A."/>
            <person name="Ruiz-Duenas F.J."/>
            <person name="Sabat G."/>
            <person name="Salamov A."/>
            <person name="Samejima M."/>
            <person name="Schmutz J."/>
            <person name="Slot J.C."/>
            <person name="St John F."/>
            <person name="Stenlid J."/>
            <person name="Sun H."/>
            <person name="Sun S."/>
            <person name="Syed K."/>
            <person name="Tsang A."/>
            <person name="Wiebenga A."/>
            <person name="Young D."/>
            <person name="Pisabarro A."/>
            <person name="Eastwood D.C."/>
            <person name="Martin F."/>
            <person name="Cullen D."/>
            <person name="Grigoriev I.V."/>
            <person name="Hibbett D.S."/>
        </authorList>
    </citation>
    <scope>NUCLEOTIDE SEQUENCE</scope>
    <source>
        <strain evidence="2">FP-58527</strain>
    </source>
</reference>
<gene>
    <name evidence="1" type="ORF">FOMPIDRAFT_1123576</name>
</gene>
<dbReference type="OrthoDB" id="3262729at2759"/>
<dbReference type="AlphaFoldDB" id="S8E960"/>
<dbReference type="HOGENOM" id="CLU_1932518_0_0_1"/>
<name>S8E960_FOMSC</name>
<organism evidence="1 2">
    <name type="scientific">Fomitopsis schrenkii</name>
    <name type="common">Brown rot fungus</name>
    <dbReference type="NCBI Taxonomy" id="2126942"/>
    <lineage>
        <taxon>Eukaryota</taxon>
        <taxon>Fungi</taxon>
        <taxon>Dikarya</taxon>
        <taxon>Basidiomycota</taxon>
        <taxon>Agaricomycotina</taxon>
        <taxon>Agaricomycetes</taxon>
        <taxon>Polyporales</taxon>
        <taxon>Fomitopsis</taxon>
    </lineage>
</organism>